<dbReference type="InterPro" id="IPR007573">
    <property type="entry name" value="QWRF"/>
</dbReference>
<evidence type="ECO:0000313" key="2">
    <source>
        <dbReference type="Proteomes" id="UP000824120"/>
    </source>
</evidence>
<protein>
    <submittedName>
        <fullName evidence="1">Uncharacterized protein</fullName>
    </submittedName>
</protein>
<gene>
    <name evidence="1" type="ORF">H5410_021455</name>
</gene>
<proteinExistence type="predicted"/>
<reference evidence="1 2" key="1">
    <citation type="submission" date="2020-09" db="EMBL/GenBank/DDBJ databases">
        <title>De no assembly of potato wild relative species, Solanum commersonii.</title>
        <authorList>
            <person name="Cho K."/>
        </authorList>
    </citation>
    <scope>NUCLEOTIDE SEQUENCE [LARGE SCALE GENOMIC DNA]</scope>
    <source>
        <strain evidence="1">LZ3.2</strain>
        <tissue evidence="1">Leaf</tissue>
    </source>
</reference>
<sequence>MKPPTSPSKGKSVGNFLSMGLELLKGKLSICLGWSNEYETVCGTKEVAAIEEKHGNEIEFCSLFSSKVTRSMGSMERQHSLAVSSSLDCLQSAVCRVPLIEGAMVSPLANQKKLLRLFMI</sequence>
<dbReference type="OrthoDB" id="774923at2759"/>
<dbReference type="Pfam" id="PF04484">
    <property type="entry name" value="QWRF"/>
    <property type="match status" value="1"/>
</dbReference>
<organism evidence="1 2">
    <name type="scientific">Solanum commersonii</name>
    <name type="common">Commerson's wild potato</name>
    <name type="synonym">Commerson's nightshade</name>
    <dbReference type="NCBI Taxonomy" id="4109"/>
    <lineage>
        <taxon>Eukaryota</taxon>
        <taxon>Viridiplantae</taxon>
        <taxon>Streptophyta</taxon>
        <taxon>Embryophyta</taxon>
        <taxon>Tracheophyta</taxon>
        <taxon>Spermatophyta</taxon>
        <taxon>Magnoliopsida</taxon>
        <taxon>eudicotyledons</taxon>
        <taxon>Gunneridae</taxon>
        <taxon>Pentapetalae</taxon>
        <taxon>asterids</taxon>
        <taxon>lamiids</taxon>
        <taxon>Solanales</taxon>
        <taxon>Solanaceae</taxon>
        <taxon>Solanoideae</taxon>
        <taxon>Solaneae</taxon>
        <taxon>Solanum</taxon>
    </lineage>
</organism>
<dbReference type="AlphaFoldDB" id="A0A9J5ZH92"/>
<comment type="caution">
    <text evidence="1">The sequence shown here is derived from an EMBL/GenBank/DDBJ whole genome shotgun (WGS) entry which is preliminary data.</text>
</comment>
<keyword evidence="2" id="KW-1185">Reference proteome</keyword>
<accession>A0A9J5ZH92</accession>
<dbReference type="EMBL" id="JACXVP010000004">
    <property type="protein sequence ID" value="KAG5610174.1"/>
    <property type="molecule type" value="Genomic_DNA"/>
</dbReference>
<dbReference type="Proteomes" id="UP000824120">
    <property type="component" value="Chromosome 4"/>
</dbReference>
<evidence type="ECO:0000313" key="1">
    <source>
        <dbReference type="EMBL" id="KAG5610174.1"/>
    </source>
</evidence>
<name>A0A9J5ZH92_SOLCO</name>